<dbReference type="EMBL" id="JMCC02000023">
    <property type="protein sequence ID" value="KIG17495.1"/>
    <property type="molecule type" value="Genomic_DNA"/>
</dbReference>
<evidence type="ECO:0000313" key="3">
    <source>
        <dbReference type="Proteomes" id="UP000031599"/>
    </source>
</evidence>
<accession>A0A0C2D766</accession>
<evidence type="ECO:0000256" key="1">
    <source>
        <dbReference type="SAM" id="Phobius"/>
    </source>
</evidence>
<organism evidence="2 3">
    <name type="scientific">Enhygromyxa salina</name>
    <dbReference type="NCBI Taxonomy" id="215803"/>
    <lineage>
        <taxon>Bacteria</taxon>
        <taxon>Pseudomonadati</taxon>
        <taxon>Myxococcota</taxon>
        <taxon>Polyangia</taxon>
        <taxon>Nannocystales</taxon>
        <taxon>Nannocystaceae</taxon>
        <taxon>Enhygromyxa</taxon>
    </lineage>
</organism>
<reference evidence="2 3" key="1">
    <citation type="submission" date="2014-12" db="EMBL/GenBank/DDBJ databases">
        <title>Genome assembly of Enhygromyxa salina DSM 15201.</title>
        <authorList>
            <person name="Sharma G."/>
            <person name="Subramanian S."/>
        </authorList>
    </citation>
    <scope>NUCLEOTIDE SEQUENCE [LARGE SCALE GENOMIC DNA]</scope>
    <source>
        <strain evidence="2 3">DSM 15201</strain>
    </source>
</reference>
<dbReference type="AlphaFoldDB" id="A0A0C2D766"/>
<keyword evidence="1" id="KW-1133">Transmembrane helix</keyword>
<keyword evidence="1" id="KW-0472">Membrane</keyword>
<proteinExistence type="predicted"/>
<feature type="transmembrane region" description="Helical" evidence="1">
    <location>
        <begin position="12"/>
        <end position="35"/>
    </location>
</feature>
<name>A0A0C2D766_9BACT</name>
<protein>
    <submittedName>
        <fullName evidence="2">Uncharacterized protein</fullName>
    </submittedName>
</protein>
<dbReference type="RefSeq" id="WP_153258281.1">
    <property type="nucleotide sequence ID" value="NZ_JMCC02000023.1"/>
</dbReference>
<keyword evidence="1" id="KW-0812">Transmembrane</keyword>
<comment type="caution">
    <text evidence="2">The sequence shown here is derived from an EMBL/GenBank/DDBJ whole genome shotgun (WGS) entry which is preliminary data.</text>
</comment>
<dbReference type="Proteomes" id="UP000031599">
    <property type="component" value="Unassembled WGS sequence"/>
</dbReference>
<evidence type="ECO:0000313" key="2">
    <source>
        <dbReference type="EMBL" id="KIG17495.1"/>
    </source>
</evidence>
<gene>
    <name evidence="2" type="ORF">DB30_03196</name>
</gene>
<sequence length="46" mass="4473">MSTVAGPLGPLAGALVGSLAGWLGVSALLLAIMVADECRLLAAPPE</sequence>